<dbReference type="Pfam" id="PF00534">
    <property type="entry name" value="Glycos_transf_1"/>
    <property type="match status" value="1"/>
</dbReference>
<name>A0A2U3PYJ1_9BRAD</name>
<dbReference type="RefSeq" id="WP_160118814.1">
    <property type="nucleotide sequence ID" value="NZ_LS398110.1"/>
</dbReference>
<evidence type="ECO:0000259" key="1">
    <source>
        <dbReference type="Pfam" id="PF00534"/>
    </source>
</evidence>
<dbReference type="KEGG" id="bvz:BRAD3257_3123"/>
<dbReference type="PANTHER" id="PTHR12526">
    <property type="entry name" value="GLYCOSYLTRANSFERASE"/>
    <property type="match status" value="1"/>
</dbReference>
<dbReference type="GO" id="GO:0016757">
    <property type="term" value="F:glycosyltransferase activity"/>
    <property type="evidence" value="ECO:0007669"/>
    <property type="project" value="InterPro"/>
</dbReference>
<sequence length="412" mass="44395">MRRAGKILVATQHYPPDASTTGVYVGAIAEALAADLDVVVLSGSPNSAREVQGHTTNLTVVELRNPSPPKRALVLRAAAVSFFALRMFLSVLWRTRANDLVFCVSTPFTLPYAAVLAARLRGAASALLVYDLYPEALVAARMVARTSATARILRLLNAHLFRALNAIITIGRDVKPLLTAYDRVSPDKIHFIANWALLPIGYREMKPDNPFRPGCNAKLVVGLSGNLGFTHDPDTVFQAARLLKDDDRIHFLLSGWGAGWSGLQDRQKAEGLSNVTLIEPVAEHRLAEFLAAADLWIIPYRAGMLGVSVPSRLYNLLAVGRPIIAIAEPGSEAALIVEGEDIGWVVPPERPQDLASAILSAAADPAATARMGRKAAVSAETYTARRALSSYRKVVSAAHAQHRRARSPQGTA</sequence>
<evidence type="ECO:0000313" key="2">
    <source>
        <dbReference type="EMBL" id="SPP94168.1"/>
    </source>
</evidence>
<gene>
    <name evidence="2" type="ORF">BRAD3257_3123</name>
</gene>
<dbReference type="CDD" id="cd03794">
    <property type="entry name" value="GT4_WbuB-like"/>
    <property type="match status" value="1"/>
</dbReference>
<keyword evidence="2" id="KW-0808">Transferase</keyword>
<protein>
    <submittedName>
        <fullName evidence="2">Glycosyl transferase</fullName>
    </submittedName>
</protein>
<dbReference type="Proteomes" id="UP000246085">
    <property type="component" value="Chromosome BRAD3257"/>
</dbReference>
<dbReference type="EMBL" id="LS398110">
    <property type="protein sequence ID" value="SPP94168.1"/>
    <property type="molecule type" value="Genomic_DNA"/>
</dbReference>
<feature type="domain" description="Glycosyl transferase family 1" evidence="1">
    <location>
        <begin position="218"/>
        <end position="375"/>
    </location>
</feature>
<proteinExistence type="predicted"/>
<dbReference type="SUPFAM" id="SSF53756">
    <property type="entry name" value="UDP-Glycosyltransferase/glycogen phosphorylase"/>
    <property type="match status" value="1"/>
</dbReference>
<dbReference type="Gene3D" id="3.40.50.2000">
    <property type="entry name" value="Glycogen Phosphorylase B"/>
    <property type="match status" value="2"/>
</dbReference>
<dbReference type="InterPro" id="IPR001296">
    <property type="entry name" value="Glyco_trans_1"/>
</dbReference>
<dbReference type="AlphaFoldDB" id="A0A2U3PYJ1"/>
<accession>A0A2U3PYJ1</accession>
<dbReference type="PANTHER" id="PTHR12526:SF638">
    <property type="entry name" value="SPORE COAT PROTEIN SA"/>
    <property type="match status" value="1"/>
</dbReference>
<reference evidence="2 3" key="1">
    <citation type="submission" date="2018-03" db="EMBL/GenBank/DDBJ databases">
        <authorList>
            <person name="Gully D."/>
        </authorList>
    </citation>
    <scope>NUCLEOTIDE SEQUENCE [LARGE SCALE GENOMIC DNA]</scope>
    <source>
        <strain evidence="2">ORS3257</strain>
    </source>
</reference>
<evidence type="ECO:0000313" key="3">
    <source>
        <dbReference type="Proteomes" id="UP000246085"/>
    </source>
</evidence>
<organism evidence="2 3">
    <name type="scientific">Bradyrhizobium vignae</name>
    <dbReference type="NCBI Taxonomy" id="1549949"/>
    <lineage>
        <taxon>Bacteria</taxon>
        <taxon>Pseudomonadati</taxon>
        <taxon>Pseudomonadota</taxon>
        <taxon>Alphaproteobacteria</taxon>
        <taxon>Hyphomicrobiales</taxon>
        <taxon>Nitrobacteraceae</taxon>
        <taxon>Bradyrhizobium</taxon>
    </lineage>
</organism>